<feature type="transmembrane region" description="Helical" evidence="1">
    <location>
        <begin position="143"/>
        <end position="165"/>
    </location>
</feature>
<dbReference type="PANTHER" id="PTHR37577">
    <property type="entry name" value="INTEGRAL MEMBRANE PROTEIN"/>
    <property type="match status" value="1"/>
</dbReference>
<dbReference type="InterPro" id="IPR053018">
    <property type="entry name" value="Elsinochrome_Biosynth-Asso"/>
</dbReference>
<feature type="transmembrane region" description="Helical" evidence="1">
    <location>
        <begin position="93"/>
        <end position="113"/>
    </location>
</feature>
<keyword evidence="1" id="KW-1133">Transmembrane helix</keyword>
<feature type="transmembrane region" description="Helical" evidence="1">
    <location>
        <begin position="57"/>
        <end position="81"/>
    </location>
</feature>
<feature type="transmembrane region" description="Helical" evidence="1">
    <location>
        <begin position="216"/>
        <end position="238"/>
    </location>
</feature>
<dbReference type="Proteomes" id="UP000224854">
    <property type="component" value="Unassembled WGS sequence"/>
</dbReference>
<comment type="caution">
    <text evidence="2">The sequence shown here is derived from an EMBL/GenBank/DDBJ whole genome shotgun (WGS) entry which is preliminary data.</text>
</comment>
<evidence type="ECO:0000313" key="2">
    <source>
        <dbReference type="EMBL" id="PHH82475.1"/>
    </source>
</evidence>
<keyword evidence="1" id="KW-0812">Transmembrane</keyword>
<dbReference type="OrthoDB" id="5414615at2759"/>
<reference evidence="2 3" key="1">
    <citation type="submission" date="2017-06" db="EMBL/GenBank/DDBJ databases">
        <title>Ant-infecting Ophiocordyceps genomes reveal a high diversity of potential behavioral manipulation genes and a possible major role for enterotoxins.</title>
        <authorList>
            <person name="De Bekker C."/>
            <person name="Evans H.C."/>
            <person name="Brachmann A."/>
            <person name="Hughes D.P."/>
        </authorList>
    </citation>
    <scope>NUCLEOTIDE SEQUENCE [LARGE SCALE GENOMIC DNA]</scope>
    <source>
        <strain evidence="2 3">1348a</strain>
    </source>
</reference>
<dbReference type="PANTHER" id="PTHR37577:SF1">
    <property type="entry name" value="INTEGRAL MEMBRANE PROTEIN"/>
    <property type="match status" value="1"/>
</dbReference>
<name>A0A2C5ZKG6_9HYPO</name>
<dbReference type="AlphaFoldDB" id="A0A2C5ZKG6"/>
<evidence type="ECO:0000313" key="3">
    <source>
        <dbReference type="Proteomes" id="UP000224854"/>
    </source>
</evidence>
<proteinExistence type="predicted"/>
<evidence type="ECO:0000256" key="1">
    <source>
        <dbReference type="SAM" id="Phobius"/>
    </source>
</evidence>
<keyword evidence="1" id="KW-0472">Membrane</keyword>
<keyword evidence="3" id="KW-1185">Reference proteome</keyword>
<gene>
    <name evidence="2" type="ORF">CDD82_5888</name>
</gene>
<sequence>MRESREQGVIFAEFRGKSSKIRRKLLNGYSDSQILQGIGIQSVGLAKINTLVPYHFFLIWMLSLLSMSTHNATLLALVQDYRRDWVIRWLKQFLMFVNLALSCLSGVFVLQAVSKGLENGTLPIGCVWHLGGNEAPANIGLSYVGTIVVIAGNCIVFALATWYLHRRGQRFFKLVQSLGLLLMTATAVGAAVRIGLMSQAFGQPPVKLSDEGEKVWSFGQLLSMLLLVMPLVSVVEIYRGELHMAASMDESKQRLYDGQAQSKSHIDSYFQPLPLANFHSKSFAPTTHEFRGAPTS</sequence>
<dbReference type="EMBL" id="NJEU01000057">
    <property type="protein sequence ID" value="PHH82475.1"/>
    <property type="molecule type" value="Genomic_DNA"/>
</dbReference>
<feature type="transmembrane region" description="Helical" evidence="1">
    <location>
        <begin position="177"/>
        <end position="196"/>
    </location>
</feature>
<accession>A0A2C5ZKG6</accession>
<organism evidence="2 3">
    <name type="scientific">Ophiocordyceps australis</name>
    <dbReference type="NCBI Taxonomy" id="1399860"/>
    <lineage>
        <taxon>Eukaryota</taxon>
        <taxon>Fungi</taxon>
        <taxon>Dikarya</taxon>
        <taxon>Ascomycota</taxon>
        <taxon>Pezizomycotina</taxon>
        <taxon>Sordariomycetes</taxon>
        <taxon>Hypocreomycetidae</taxon>
        <taxon>Hypocreales</taxon>
        <taxon>Ophiocordycipitaceae</taxon>
        <taxon>Ophiocordyceps</taxon>
    </lineage>
</organism>
<protein>
    <submittedName>
        <fullName evidence="2">Uncharacterized protein</fullName>
    </submittedName>
</protein>